<organism evidence="1 2">
    <name type="scientific">Leucobacter aridicollis</name>
    <dbReference type="NCBI Taxonomy" id="283878"/>
    <lineage>
        <taxon>Bacteria</taxon>
        <taxon>Bacillati</taxon>
        <taxon>Actinomycetota</taxon>
        <taxon>Actinomycetes</taxon>
        <taxon>Micrococcales</taxon>
        <taxon>Microbacteriaceae</taxon>
        <taxon>Leucobacter</taxon>
    </lineage>
</organism>
<sequence>MKVPRRAENVRGPLALFATWALHDVEEALAFPATCDTHIAASLAQRRYTAGAATAVPIMLPGAVAARRELKGAGEPLRSPDYARGTAILLPAALLSQALARILPLR</sequence>
<evidence type="ECO:0008006" key="3">
    <source>
        <dbReference type="Google" id="ProtNLM"/>
    </source>
</evidence>
<evidence type="ECO:0000313" key="2">
    <source>
        <dbReference type="Proteomes" id="UP000586095"/>
    </source>
</evidence>
<comment type="caution">
    <text evidence="1">The sequence shown here is derived from an EMBL/GenBank/DDBJ whole genome shotgun (WGS) entry which is preliminary data.</text>
</comment>
<keyword evidence="2" id="KW-1185">Reference proteome</keyword>
<reference evidence="1 2" key="1">
    <citation type="submission" date="2020-07" db="EMBL/GenBank/DDBJ databases">
        <title>Sequencing the genomes of 1000 actinobacteria strains.</title>
        <authorList>
            <person name="Klenk H.-P."/>
        </authorList>
    </citation>
    <scope>NUCLEOTIDE SEQUENCE [LARGE SCALE GENOMIC DNA]</scope>
    <source>
        <strain evidence="1 2">DSM 17380</strain>
    </source>
</reference>
<accession>A0A852RCB5</accession>
<dbReference type="RefSeq" id="WP_185987066.1">
    <property type="nucleotide sequence ID" value="NZ_BAAALZ010000001.1"/>
</dbReference>
<name>A0A852RCB5_9MICO</name>
<evidence type="ECO:0000313" key="1">
    <source>
        <dbReference type="EMBL" id="NYD27026.1"/>
    </source>
</evidence>
<protein>
    <recommendedName>
        <fullName evidence="3">HXXEE domain-containing protein</fullName>
    </recommendedName>
</protein>
<proteinExistence type="predicted"/>
<gene>
    <name evidence="1" type="ORF">BJ960_001829</name>
</gene>
<dbReference type="EMBL" id="JACCBD010000001">
    <property type="protein sequence ID" value="NYD27026.1"/>
    <property type="molecule type" value="Genomic_DNA"/>
</dbReference>
<dbReference type="AlphaFoldDB" id="A0A852RCB5"/>
<dbReference type="Proteomes" id="UP000586095">
    <property type="component" value="Unassembled WGS sequence"/>
</dbReference>